<comment type="similarity">
    <text evidence="3">Belongs to the glycosyl hydrolase 18 family. Chitinase class V subfamily.</text>
</comment>
<keyword evidence="12" id="KW-1133">Transmembrane helix</keyword>
<dbReference type="Gene3D" id="3.20.20.80">
    <property type="entry name" value="Glycosidases"/>
    <property type="match status" value="2"/>
</dbReference>
<dbReference type="EMBL" id="JAULSW010000003">
    <property type="protein sequence ID" value="KAK3388008.1"/>
    <property type="molecule type" value="Genomic_DNA"/>
</dbReference>
<evidence type="ECO:0000259" key="13">
    <source>
        <dbReference type="PROSITE" id="PS51910"/>
    </source>
</evidence>
<dbReference type="SUPFAM" id="SSF51445">
    <property type="entry name" value="(Trans)glycosidases"/>
    <property type="match status" value="1"/>
</dbReference>
<evidence type="ECO:0000256" key="9">
    <source>
        <dbReference type="ARBA" id="ARBA00023295"/>
    </source>
</evidence>
<keyword evidence="10" id="KW-0624">Polysaccharide degradation</keyword>
<evidence type="ECO:0000256" key="1">
    <source>
        <dbReference type="ARBA" id="ARBA00000822"/>
    </source>
</evidence>
<evidence type="ECO:0000256" key="7">
    <source>
        <dbReference type="ARBA" id="ARBA00023024"/>
    </source>
</evidence>
<dbReference type="AlphaFoldDB" id="A0AAE0NUJ7"/>
<comment type="caution">
    <text evidence="14">The sequence shown here is derived from an EMBL/GenBank/DDBJ whole genome shotgun (WGS) entry which is preliminary data.</text>
</comment>
<dbReference type="SMART" id="SM00636">
    <property type="entry name" value="Glyco_18"/>
    <property type="match status" value="1"/>
</dbReference>
<dbReference type="GO" id="GO:0008061">
    <property type="term" value="F:chitin binding"/>
    <property type="evidence" value="ECO:0007669"/>
    <property type="project" value="InterPro"/>
</dbReference>
<evidence type="ECO:0000256" key="6">
    <source>
        <dbReference type="ARBA" id="ARBA00022801"/>
    </source>
</evidence>
<dbReference type="GO" id="GO:0008843">
    <property type="term" value="F:endochitinase activity"/>
    <property type="evidence" value="ECO:0007669"/>
    <property type="project" value="UniProtKB-EC"/>
</dbReference>
<dbReference type="PANTHER" id="PTHR11177">
    <property type="entry name" value="CHITINASE"/>
    <property type="match status" value="1"/>
</dbReference>
<dbReference type="GO" id="GO:0005576">
    <property type="term" value="C:extracellular region"/>
    <property type="evidence" value="ECO:0007669"/>
    <property type="project" value="UniProtKB-SubCell"/>
</dbReference>
<gene>
    <name evidence="14" type="ORF">B0H63DRAFT_493972</name>
</gene>
<dbReference type="SUPFAM" id="SSF54556">
    <property type="entry name" value="Chitinase insertion domain"/>
    <property type="match status" value="1"/>
</dbReference>
<dbReference type="InterPro" id="IPR050314">
    <property type="entry name" value="Glycosyl_Hydrlase_18"/>
</dbReference>
<organism evidence="14 15">
    <name type="scientific">Podospora didyma</name>
    <dbReference type="NCBI Taxonomy" id="330526"/>
    <lineage>
        <taxon>Eukaryota</taxon>
        <taxon>Fungi</taxon>
        <taxon>Dikarya</taxon>
        <taxon>Ascomycota</taxon>
        <taxon>Pezizomycotina</taxon>
        <taxon>Sordariomycetes</taxon>
        <taxon>Sordariomycetidae</taxon>
        <taxon>Sordariales</taxon>
        <taxon>Podosporaceae</taxon>
        <taxon>Podospora</taxon>
    </lineage>
</organism>
<evidence type="ECO:0000256" key="8">
    <source>
        <dbReference type="ARBA" id="ARBA00023277"/>
    </source>
</evidence>
<name>A0AAE0NUJ7_9PEZI</name>
<evidence type="ECO:0000256" key="4">
    <source>
        <dbReference type="ARBA" id="ARBA00012729"/>
    </source>
</evidence>
<evidence type="ECO:0000256" key="11">
    <source>
        <dbReference type="RuleBase" id="RU000489"/>
    </source>
</evidence>
<dbReference type="Pfam" id="PF00704">
    <property type="entry name" value="Glyco_hydro_18"/>
    <property type="match status" value="1"/>
</dbReference>
<reference evidence="14" key="1">
    <citation type="journal article" date="2023" name="Mol. Phylogenet. Evol.">
        <title>Genome-scale phylogeny and comparative genomics of the fungal order Sordariales.</title>
        <authorList>
            <person name="Hensen N."/>
            <person name="Bonometti L."/>
            <person name="Westerberg I."/>
            <person name="Brannstrom I.O."/>
            <person name="Guillou S."/>
            <person name="Cros-Aarteil S."/>
            <person name="Calhoun S."/>
            <person name="Haridas S."/>
            <person name="Kuo A."/>
            <person name="Mondo S."/>
            <person name="Pangilinan J."/>
            <person name="Riley R."/>
            <person name="LaButti K."/>
            <person name="Andreopoulos B."/>
            <person name="Lipzen A."/>
            <person name="Chen C."/>
            <person name="Yan M."/>
            <person name="Daum C."/>
            <person name="Ng V."/>
            <person name="Clum A."/>
            <person name="Steindorff A."/>
            <person name="Ohm R.A."/>
            <person name="Martin F."/>
            <person name="Silar P."/>
            <person name="Natvig D.O."/>
            <person name="Lalanne C."/>
            <person name="Gautier V."/>
            <person name="Ament-Velasquez S.L."/>
            <person name="Kruys A."/>
            <person name="Hutchinson M.I."/>
            <person name="Powell A.J."/>
            <person name="Barry K."/>
            <person name="Miller A.N."/>
            <person name="Grigoriev I.V."/>
            <person name="Debuchy R."/>
            <person name="Gladieux P."/>
            <person name="Hiltunen Thoren M."/>
            <person name="Johannesson H."/>
        </authorList>
    </citation>
    <scope>NUCLEOTIDE SEQUENCE</scope>
    <source>
        <strain evidence="14">CBS 232.78</strain>
    </source>
</reference>
<dbReference type="Gene3D" id="3.10.50.10">
    <property type="match status" value="1"/>
</dbReference>
<feature type="domain" description="GH18" evidence="13">
    <location>
        <begin position="30"/>
        <end position="313"/>
    </location>
</feature>
<feature type="transmembrane region" description="Helical" evidence="12">
    <location>
        <begin position="9"/>
        <end position="29"/>
    </location>
</feature>
<reference evidence="14" key="2">
    <citation type="submission" date="2023-06" db="EMBL/GenBank/DDBJ databases">
        <authorList>
            <consortium name="Lawrence Berkeley National Laboratory"/>
            <person name="Haridas S."/>
            <person name="Hensen N."/>
            <person name="Bonometti L."/>
            <person name="Westerberg I."/>
            <person name="Brannstrom I.O."/>
            <person name="Guillou S."/>
            <person name="Cros-Aarteil S."/>
            <person name="Calhoun S."/>
            <person name="Kuo A."/>
            <person name="Mondo S."/>
            <person name="Pangilinan J."/>
            <person name="Riley R."/>
            <person name="LaButti K."/>
            <person name="Andreopoulos B."/>
            <person name="Lipzen A."/>
            <person name="Chen C."/>
            <person name="Yanf M."/>
            <person name="Daum C."/>
            <person name="Ng V."/>
            <person name="Clum A."/>
            <person name="Steindorff A."/>
            <person name="Ohm R."/>
            <person name="Martin F."/>
            <person name="Silar P."/>
            <person name="Natvig D."/>
            <person name="Lalanne C."/>
            <person name="Gautier V."/>
            <person name="Ament-velasquez S.L."/>
            <person name="Kruys A."/>
            <person name="Hutchinson M.I."/>
            <person name="Powell A.J."/>
            <person name="Barry K."/>
            <person name="Miller A.N."/>
            <person name="Grigoriev I.V."/>
            <person name="Debuchy R."/>
            <person name="Gladieux P."/>
            <person name="Thoren M.H."/>
            <person name="Johannesson H."/>
        </authorList>
    </citation>
    <scope>NUCLEOTIDE SEQUENCE</scope>
    <source>
        <strain evidence="14">CBS 232.78</strain>
    </source>
</reference>
<keyword evidence="12" id="KW-0812">Transmembrane</keyword>
<evidence type="ECO:0000313" key="15">
    <source>
        <dbReference type="Proteomes" id="UP001285441"/>
    </source>
</evidence>
<dbReference type="PANTHER" id="PTHR11177:SF397">
    <property type="entry name" value="CHITINASE"/>
    <property type="match status" value="1"/>
</dbReference>
<comment type="catalytic activity">
    <reaction evidence="1">
        <text>Random endo-hydrolysis of N-acetyl-beta-D-glucosaminide (1-&gt;4)-beta-linkages in chitin and chitodextrins.</text>
        <dbReference type="EC" id="3.2.1.14"/>
    </reaction>
</comment>
<dbReference type="GO" id="GO:0000272">
    <property type="term" value="P:polysaccharide catabolic process"/>
    <property type="evidence" value="ECO:0007669"/>
    <property type="project" value="UniProtKB-KW"/>
</dbReference>
<keyword evidence="7" id="KW-0146">Chitin degradation</keyword>
<dbReference type="InterPro" id="IPR029070">
    <property type="entry name" value="Chitinase_insertion_sf"/>
</dbReference>
<dbReference type="PROSITE" id="PS51910">
    <property type="entry name" value="GH18_2"/>
    <property type="match status" value="1"/>
</dbReference>
<keyword evidence="6 11" id="KW-0378">Hydrolase</keyword>
<keyword evidence="15" id="KW-1185">Reference proteome</keyword>
<sequence>MRHLQSGQYYAWVTVLGLLCGILVTRVFFKGSIGSFDPSLISDTGGSNCVLHPQPPGGSPKNKALNRLVSMDPKLPETLWKETTNAKQYNPNLKVFVAVGGWTSPDPGTANRQKFADNVVKCLNRHNFDGIDIDREYPGAPDRGGKPEDTANFYADWTKLMSYDLHGTRDYNNPIGAIAQAHINLIEIKFATELLWRVGGRPFELSDPTCTTPGCPFRGGAKAWPCSATSGVLMFYEIQAILKQIPGLRPVYDQEDAVKYIVWNKNHWVSYDDADTFGDKIQWANSIGIGGSMIWAVAHVDVAAAAQESMTATPAVVARSLAEDNGQDCKVLRDYECKPAKELWCGAGVTLVGWDRDGCSDGNEGKPICCLRATAPRKCVWCGSGSDCNGQCHPGEALIAYSAW</sequence>
<keyword evidence="9 11" id="KW-0326">Glycosidase</keyword>
<dbReference type="EC" id="3.2.1.14" evidence="4"/>
<dbReference type="InterPro" id="IPR001223">
    <property type="entry name" value="Glyco_hydro18_cat"/>
</dbReference>
<proteinExistence type="inferred from homology"/>
<keyword evidence="8" id="KW-0119">Carbohydrate metabolism</keyword>
<dbReference type="InterPro" id="IPR011583">
    <property type="entry name" value="Chitinase_II/V-like_cat"/>
</dbReference>
<evidence type="ECO:0000313" key="14">
    <source>
        <dbReference type="EMBL" id="KAK3388008.1"/>
    </source>
</evidence>
<evidence type="ECO:0000256" key="12">
    <source>
        <dbReference type="SAM" id="Phobius"/>
    </source>
</evidence>
<evidence type="ECO:0000256" key="2">
    <source>
        <dbReference type="ARBA" id="ARBA00004613"/>
    </source>
</evidence>
<evidence type="ECO:0000256" key="5">
    <source>
        <dbReference type="ARBA" id="ARBA00022525"/>
    </source>
</evidence>
<dbReference type="InterPro" id="IPR001579">
    <property type="entry name" value="Glyco_hydro_18_chit_AS"/>
</dbReference>
<dbReference type="PROSITE" id="PS01095">
    <property type="entry name" value="GH18_1"/>
    <property type="match status" value="1"/>
</dbReference>
<evidence type="ECO:0000256" key="3">
    <source>
        <dbReference type="ARBA" id="ARBA00008682"/>
    </source>
</evidence>
<comment type="subcellular location">
    <subcellularLocation>
        <location evidence="2">Secreted</location>
    </subcellularLocation>
</comment>
<dbReference type="InterPro" id="IPR017853">
    <property type="entry name" value="GH"/>
</dbReference>
<dbReference type="Proteomes" id="UP001285441">
    <property type="component" value="Unassembled WGS sequence"/>
</dbReference>
<protein>
    <recommendedName>
        <fullName evidence="4">chitinase</fullName>
        <ecNumber evidence="4">3.2.1.14</ecNumber>
    </recommendedName>
</protein>
<keyword evidence="12" id="KW-0472">Membrane</keyword>
<accession>A0AAE0NUJ7</accession>
<evidence type="ECO:0000256" key="10">
    <source>
        <dbReference type="ARBA" id="ARBA00023326"/>
    </source>
</evidence>
<keyword evidence="5" id="KW-0964">Secreted</keyword>
<dbReference type="GO" id="GO:0006032">
    <property type="term" value="P:chitin catabolic process"/>
    <property type="evidence" value="ECO:0007669"/>
    <property type="project" value="UniProtKB-KW"/>
</dbReference>